<organism evidence="6 7">
    <name type="scientific">Microlunatus sagamiharensis</name>
    <dbReference type="NCBI Taxonomy" id="546874"/>
    <lineage>
        <taxon>Bacteria</taxon>
        <taxon>Bacillati</taxon>
        <taxon>Actinomycetota</taxon>
        <taxon>Actinomycetes</taxon>
        <taxon>Propionibacteriales</taxon>
        <taxon>Propionibacteriaceae</taxon>
        <taxon>Microlunatus</taxon>
    </lineage>
</organism>
<dbReference type="InterPro" id="IPR043128">
    <property type="entry name" value="Rev_trsase/Diguanyl_cyclase"/>
</dbReference>
<comment type="cofactor">
    <cofactor evidence="4">
        <name>Mg(2+)</name>
        <dbReference type="ChEBI" id="CHEBI:18420"/>
    </cofactor>
    <text evidence="4">Binds 2 magnesium ions per subunit.</text>
</comment>
<evidence type="ECO:0000256" key="2">
    <source>
        <dbReference type="ARBA" id="ARBA00025589"/>
    </source>
</evidence>
<dbReference type="PANTHER" id="PTHR11076">
    <property type="entry name" value="DNA REPAIR POLYMERASE UMUC / TRANSFERASE FAMILY MEMBER"/>
    <property type="match status" value="1"/>
</dbReference>
<dbReference type="Pfam" id="PF00817">
    <property type="entry name" value="IMS"/>
    <property type="match status" value="1"/>
</dbReference>
<keyword evidence="4" id="KW-0515">Mutator protein</keyword>
<dbReference type="PANTHER" id="PTHR11076:SF33">
    <property type="entry name" value="DNA POLYMERASE KAPPA"/>
    <property type="match status" value="1"/>
</dbReference>
<dbReference type="GO" id="GO:0000287">
    <property type="term" value="F:magnesium ion binding"/>
    <property type="evidence" value="ECO:0007669"/>
    <property type="project" value="UniProtKB-UniRule"/>
</dbReference>
<comment type="function">
    <text evidence="2 4">Poorly processive, error-prone DNA polymerase involved in untargeted mutagenesis. Copies undamaged DNA at stalled replication forks, which arise in vivo from mismatched or misaligned primer ends. These misaligned primers can be extended by PolIV. Exhibits no 3'-5' exonuclease (proofreading) activity. May be involved in translesional synthesis, in conjunction with the beta clamp from PolIII.</text>
</comment>
<name>A0A1H2MPB4_9ACTN</name>
<proteinExistence type="inferred from homology"/>
<feature type="domain" description="UmuC" evidence="5">
    <location>
        <begin position="5"/>
        <end position="184"/>
    </location>
</feature>
<dbReference type="Pfam" id="PF11798">
    <property type="entry name" value="IMS_HHH"/>
    <property type="match status" value="1"/>
</dbReference>
<evidence type="ECO:0000259" key="5">
    <source>
        <dbReference type="PROSITE" id="PS50173"/>
    </source>
</evidence>
<evidence type="ECO:0000313" key="7">
    <source>
        <dbReference type="Proteomes" id="UP000198825"/>
    </source>
</evidence>
<dbReference type="SUPFAM" id="SSF100879">
    <property type="entry name" value="Lesion bypass DNA polymerase (Y-family), little finger domain"/>
    <property type="match status" value="1"/>
</dbReference>
<keyword evidence="4" id="KW-0238">DNA-binding</keyword>
<dbReference type="AlphaFoldDB" id="A0A1H2MPB4"/>
<dbReference type="GO" id="GO:0009432">
    <property type="term" value="P:SOS response"/>
    <property type="evidence" value="ECO:0007669"/>
    <property type="project" value="TreeGrafter"/>
</dbReference>
<dbReference type="InterPro" id="IPR036775">
    <property type="entry name" value="DNA_pol_Y-fam_lit_finger_sf"/>
</dbReference>
<keyword evidence="4" id="KW-0235">DNA replication</keyword>
<dbReference type="SUPFAM" id="SSF56672">
    <property type="entry name" value="DNA/RNA polymerases"/>
    <property type="match status" value="1"/>
</dbReference>
<dbReference type="Gene3D" id="1.10.150.20">
    <property type="entry name" value="5' to 3' exonuclease, C-terminal subdomain"/>
    <property type="match status" value="1"/>
</dbReference>
<comment type="subcellular location">
    <subcellularLocation>
        <location evidence="4">Cytoplasm</location>
    </subcellularLocation>
</comment>
<evidence type="ECO:0000256" key="3">
    <source>
        <dbReference type="ARBA" id="ARBA00049244"/>
    </source>
</evidence>
<keyword evidence="4" id="KW-0460">Magnesium</keyword>
<evidence type="ECO:0000256" key="1">
    <source>
        <dbReference type="ARBA" id="ARBA00010945"/>
    </source>
</evidence>
<keyword evidence="4" id="KW-0234">DNA repair</keyword>
<dbReference type="EMBL" id="LT629799">
    <property type="protein sequence ID" value="SDU95059.1"/>
    <property type="molecule type" value="Genomic_DNA"/>
</dbReference>
<dbReference type="HAMAP" id="MF_01113">
    <property type="entry name" value="DNApol_IV"/>
    <property type="match status" value="1"/>
</dbReference>
<keyword evidence="4" id="KW-0227">DNA damage</keyword>
<feature type="site" description="Substrate discrimination" evidence="4">
    <location>
        <position position="14"/>
    </location>
</feature>
<reference evidence="7" key="1">
    <citation type="submission" date="2016-10" db="EMBL/GenBank/DDBJ databases">
        <authorList>
            <person name="Varghese N."/>
            <person name="Submissions S."/>
        </authorList>
    </citation>
    <scope>NUCLEOTIDE SEQUENCE [LARGE SCALE GENOMIC DNA]</scope>
    <source>
        <strain evidence="7">DSM 21743</strain>
    </source>
</reference>
<dbReference type="Proteomes" id="UP000198825">
    <property type="component" value="Chromosome I"/>
</dbReference>
<dbReference type="STRING" id="546874.SAMN04488544_2459"/>
<evidence type="ECO:0000256" key="4">
    <source>
        <dbReference type="HAMAP-Rule" id="MF_01113"/>
    </source>
</evidence>
<dbReference type="GO" id="GO:0006281">
    <property type="term" value="P:DNA repair"/>
    <property type="evidence" value="ECO:0007669"/>
    <property type="project" value="UniProtKB-UniRule"/>
</dbReference>
<dbReference type="InterPro" id="IPR022880">
    <property type="entry name" value="DNApol_IV"/>
</dbReference>
<feature type="active site" evidence="4">
    <location>
        <position position="103"/>
    </location>
</feature>
<protein>
    <recommendedName>
        <fullName evidence="4">DNA polymerase IV</fullName>
        <shortName evidence="4">Pol IV</shortName>
        <ecNumber evidence="4">2.7.7.7</ecNumber>
    </recommendedName>
</protein>
<dbReference type="InterPro" id="IPR017961">
    <property type="entry name" value="DNA_pol_Y-fam_little_finger"/>
</dbReference>
<keyword evidence="4" id="KW-0548">Nucleotidyltransferase</keyword>
<keyword evidence="4" id="KW-0479">Metal-binding</keyword>
<keyword evidence="4" id="KW-0239">DNA-directed DNA polymerase</keyword>
<feature type="binding site" evidence="4">
    <location>
        <position position="9"/>
    </location>
    <ligand>
        <name>Mg(2+)</name>
        <dbReference type="ChEBI" id="CHEBI:18420"/>
    </ligand>
</feature>
<dbReference type="InterPro" id="IPR043502">
    <property type="entry name" value="DNA/RNA_pol_sf"/>
</dbReference>
<dbReference type="NCBIfam" id="NF002677">
    <property type="entry name" value="PRK02406.1"/>
    <property type="match status" value="1"/>
</dbReference>
<dbReference type="InterPro" id="IPR001126">
    <property type="entry name" value="UmuC"/>
</dbReference>
<dbReference type="GO" id="GO:0003887">
    <property type="term" value="F:DNA-directed DNA polymerase activity"/>
    <property type="evidence" value="ECO:0007669"/>
    <property type="project" value="UniProtKB-UniRule"/>
</dbReference>
<feature type="binding site" evidence="4">
    <location>
        <position position="102"/>
    </location>
    <ligand>
        <name>Mg(2+)</name>
        <dbReference type="ChEBI" id="CHEBI:18420"/>
    </ligand>
</feature>
<dbReference type="PROSITE" id="PS50173">
    <property type="entry name" value="UMUC"/>
    <property type="match status" value="1"/>
</dbReference>
<dbReference type="GO" id="GO:0006261">
    <property type="term" value="P:DNA-templated DNA replication"/>
    <property type="evidence" value="ECO:0007669"/>
    <property type="project" value="UniProtKB-UniRule"/>
</dbReference>
<dbReference type="InterPro" id="IPR050116">
    <property type="entry name" value="DNA_polymerase-Y"/>
</dbReference>
<dbReference type="Gene3D" id="3.30.70.270">
    <property type="match status" value="1"/>
</dbReference>
<dbReference type="Pfam" id="PF11799">
    <property type="entry name" value="IMS_C"/>
    <property type="match status" value="1"/>
</dbReference>
<evidence type="ECO:0000313" key="6">
    <source>
        <dbReference type="EMBL" id="SDU95059.1"/>
    </source>
</evidence>
<keyword evidence="4" id="KW-0808">Transferase</keyword>
<sequence>MSRTIMHVDMDAFYASVALRTRPELRGTPVIVGGEGRGVVLSCTYEARALGIRSGMSSGEARRLAPGATFVPPDFESYVSVSRAIVEVFGSFSAVVESASVDEAFIDVTGALRMHGSAVAMGERLRATIADEQHITCSVGIGPSKFVAKVASRAAKPDGLVEVPADGVVDFLHPLPVEAMWGVGAATAAKLHRLGIETVGDLAHADVRALRPVFGPNAGAGLRSLAWGRDARSVVPWTRERSVSSQETLSLDTDDREVVSRELLRMADKTARRMRKQGVLGRTVVLCLRFADFRETNRAVTIDSPTDVGEEIHAAVMATYDRLGLDRARIRRVGVRVEGLVEASRAHRQPQLTDPEFGWREAEHAVDATVARFGPGAVRRAVLGGRRGSTSVAEANSLGLFPTT</sequence>
<dbReference type="RefSeq" id="WP_231918122.1">
    <property type="nucleotide sequence ID" value="NZ_LT629799.1"/>
</dbReference>
<accession>A0A1H2MPB4</accession>
<dbReference type="GO" id="GO:0042276">
    <property type="term" value="P:error-prone translesion synthesis"/>
    <property type="evidence" value="ECO:0007669"/>
    <property type="project" value="TreeGrafter"/>
</dbReference>
<keyword evidence="7" id="KW-1185">Reference proteome</keyword>
<dbReference type="EC" id="2.7.7.7" evidence="4"/>
<gene>
    <name evidence="4" type="primary">dinB</name>
    <name evidence="6" type="ORF">SAMN04488544_2459</name>
</gene>
<dbReference type="Gene3D" id="3.30.1490.100">
    <property type="entry name" value="DNA polymerase, Y-family, little finger domain"/>
    <property type="match status" value="1"/>
</dbReference>
<dbReference type="GO" id="GO:0005829">
    <property type="term" value="C:cytosol"/>
    <property type="evidence" value="ECO:0007669"/>
    <property type="project" value="TreeGrafter"/>
</dbReference>
<dbReference type="Gene3D" id="3.40.1170.60">
    <property type="match status" value="1"/>
</dbReference>
<dbReference type="InterPro" id="IPR024728">
    <property type="entry name" value="PolY_HhH_motif"/>
</dbReference>
<keyword evidence="4" id="KW-0963">Cytoplasm</keyword>
<comment type="subunit">
    <text evidence="4">Monomer.</text>
</comment>
<comment type="catalytic activity">
    <reaction evidence="3 4">
        <text>DNA(n) + a 2'-deoxyribonucleoside 5'-triphosphate = DNA(n+1) + diphosphate</text>
        <dbReference type="Rhea" id="RHEA:22508"/>
        <dbReference type="Rhea" id="RHEA-COMP:17339"/>
        <dbReference type="Rhea" id="RHEA-COMP:17340"/>
        <dbReference type="ChEBI" id="CHEBI:33019"/>
        <dbReference type="ChEBI" id="CHEBI:61560"/>
        <dbReference type="ChEBI" id="CHEBI:173112"/>
        <dbReference type="EC" id="2.7.7.7"/>
    </reaction>
</comment>
<dbReference type="CDD" id="cd03586">
    <property type="entry name" value="PolY_Pol_IV_kappa"/>
    <property type="match status" value="1"/>
</dbReference>
<comment type="similarity">
    <text evidence="1 4">Belongs to the DNA polymerase type-Y family.</text>
</comment>
<dbReference type="GO" id="GO:0003684">
    <property type="term" value="F:damaged DNA binding"/>
    <property type="evidence" value="ECO:0007669"/>
    <property type="project" value="InterPro"/>
</dbReference>